<evidence type="ECO:0000313" key="1">
    <source>
        <dbReference type="EMBL" id="QQK80923.1"/>
    </source>
</evidence>
<protein>
    <submittedName>
        <fullName evidence="1">Uncharacterized protein</fullName>
    </submittedName>
</protein>
<sequence length="70" mass="8442">MKFLNHTKFDRYRERVSDDPKNPGIDTVQLMADLRFIIQKRSISGLVRDERQKEDDEEVQKLVDQYKQTE</sequence>
<organism evidence="1 2">
    <name type="scientific">Salicibibacter cibi</name>
    <dbReference type="NCBI Taxonomy" id="2743001"/>
    <lineage>
        <taxon>Bacteria</taxon>
        <taxon>Bacillati</taxon>
        <taxon>Bacillota</taxon>
        <taxon>Bacilli</taxon>
        <taxon>Bacillales</taxon>
        <taxon>Bacillaceae</taxon>
        <taxon>Salicibibacter</taxon>
    </lineage>
</organism>
<gene>
    <name evidence="1" type="ORF">HUG20_14165</name>
</gene>
<dbReference type="AlphaFoldDB" id="A0A7T6ZCF7"/>
<name>A0A7T6ZCF7_9BACI</name>
<proteinExistence type="predicted"/>
<dbReference type="KEGG" id="scib:HUG20_14165"/>
<dbReference type="RefSeq" id="WP_200085290.1">
    <property type="nucleotide sequence ID" value="NZ_CP054706.1"/>
</dbReference>
<dbReference type="Proteomes" id="UP000595349">
    <property type="component" value="Chromosome"/>
</dbReference>
<accession>A0A7T6ZCF7</accession>
<keyword evidence="2" id="KW-1185">Reference proteome</keyword>
<evidence type="ECO:0000313" key="2">
    <source>
        <dbReference type="Proteomes" id="UP000595349"/>
    </source>
</evidence>
<dbReference type="EMBL" id="CP054706">
    <property type="protein sequence ID" value="QQK80923.1"/>
    <property type="molecule type" value="Genomic_DNA"/>
</dbReference>
<reference evidence="1 2" key="1">
    <citation type="submission" date="2020-06" db="EMBL/GenBank/DDBJ databases">
        <title>Genomic analysis of Salicibibacter sp. NKC21-4.</title>
        <authorList>
            <person name="Oh Y.J."/>
        </authorList>
    </citation>
    <scope>NUCLEOTIDE SEQUENCE [LARGE SCALE GENOMIC DNA]</scope>
    <source>
        <strain evidence="1 2">NKC21-4</strain>
    </source>
</reference>